<name>A0A0T5P0E2_9RHOB</name>
<dbReference type="OrthoDB" id="7203640at2"/>
<reference evidence="1 2" key="1">
    <citation type="submission" date="2015-04" db="EMBL/GenBank/DDBJ databases">
        <title>The draft genome sequence of Roseovarius sp.R12b.</title>
        <authorList>
            <person name="Li G."/>
            <person name="Lai Q."/>
            <person name="Shao Z."/>
            <person name="Yan P."/>
        </authorList>
    </citation>
    <scope>NUCLEOTIDE SEQUENCE [LARGE SCALE GENOMIC DNA]</scope>
    <source>
        <strain evidence="1 2">R12B</strain>
    </source>
</reference>
<keyword evidence="2" id="KW-1185">Reference proteome</keyword>
<dbReference type="STRING" id="1641875.XM53_02320"/>
<comment type="caution">
    <text evidence="1">The sequence shown here is derived from an EMBL/GenBank/DDBJ whole genome shotgun (WGS) entry which is preliminary data.</text>
</comment>
<dbReference type="AlphaFoldDB" id="A0A0T5P0E2"/>
<dbReference type="EMBL" id="LAXJ01000002">
    <property type="protein sequence ID" value="KRS14569.1"/>
    <property type="molecule type" value="Genomic_DNA"/>
</dbReference>
<organism evidence="1 2">
    <name type="scientific">Roseovarius atlanticus</name>
    <dbReference type="NCBI Taxonomy" id="1641875"/>
    <lineage>
        <taxon>Bacteria</taxon>
        <taxon>Pseudomonadati</taxon>
        <taxon>Pseudomonadota</taxon>
        <taxon>Alphaproteobacteria</taxon>
        <taxon>Rhodobacterales</taxon>
        <taxon>Roseobacteraceae</taxon>
        <taxon>Roseovarius</taxon>
    </lineage>
</organism>
<dbReference type="RefSeq" id="WP_057789851.1">
    <property type="nucleotide sequence ID" value="NZ_LAXJ01000002.1"/>
</dbReference>
<evidence type="ECO:0000313" key="2">
    <source>
        <dbReference type="Proteomes" id="UP000051295"/>
    </source>
</evidence>
<sequence length="323" mass="36499">MSSDPTWGVVATIKAPAQDILNFAAHYLDLGAHRVFVYLDEDAPDARSALKRHPKCRVILTDENYWKRRRRAKGRPGGHQHRQVLNATHCYSRDPQVDWLFHTDVDEFLQPLAPLTAQLAAIPPGVLSARVRPIEAMQPDPADPPTPGQIWCKGFDPMLGIRREQTAALYPRYGEHLNGGFLSHVAGKVFVRTGQPDITLRIHSAFVGKTRDSNPFDLFDCQLVHLHAPSWDDWQARFRYRLNHGSYRPDLDANAKHSKTALTMHQLFSLLESEGGEDALRAFYDEVCVATPDLRDRLDALGHLHAVTLDLEATRARHFPNFA</sequence>
<gene>
    <name evidence="1" type="ORF">XM53_02320</name>
</gene>
<evidence type="ECO:0008006" key="3">
    <source>
        <dbReference type="Google" id="ProtNLM"/>
    </source>
</evidence>
<proteinExistence type="predicted"/>
<dbReference type="Proteomes" id="UP000051295">
    <property type="component" value="Unassembled WGS sequence"/>
</dbReference>
<evidence type="ECO:0000313" key="1">
    <source>
        <dbReference type="EMBL" id="KRS14569.1"/>
    </source>
</evidence>
<dbReference type="PATRIC" id="fig|1641875.4.peg.1560"/>
<dbReference type="Pfam" id="PF13704">
    <property type="entry name" value="Glyco_tranf_2_4"/>
    <property type="match status" value="1"/>
</dbReference>
<accession>A0A0T5P0E2</accession>
<protein>
    <recommendedName>
        <fullName evidence="3">Glycosyl transferase family 2</fullName>
    </recommendedName>
</protein>